<feature type="domain" description="Thiamine pyrophosphate enzyme N-terminal TPP-binding" evidence="6">
    <location>
        <begin position="12"/>
        <end position="127"/>
    </location>
</feature>
<keyword evidence="7" id="KW-0808">Transferase</keyword>
<organism evidence="7 8">
    <name type="scientific">Conexibacter arvalis</name>
    <dbReference type="NCBI Taxonomy" id="912552"/>
    <lineage>
        <taxon>Bacteria</taxon>
        <taxon>Bacillati</taxon>
        <taxon>Actinomycetota</taxon>
        <taxon>Thermoleophilia</taxon>
        <taxon>Solirubrobacterales</taxon>
        <taxon>Conexibacteraceae</taxon>
        <taxon>Conexibacter</taxon>
    </lineage>
</organism>
<evidence type="ECO:0000259" key="6">
    <source>
        <dbReference type="Pfam" id="PF02776"/>
    </source>
</evidence>
<dbReference type="InterPro" id="IPR011766">
    <property type="entry name" value="TPP_enzyme_TPP-bd"/>
</dbReference>
<dbReference type="Proteomes" id="UP000585272">
    <property type="component" value="Unassembled WGS sequence"/>
</dbReference>
<dbReference type="AlphaFoldDB" id="A0A840IFR2"/>
<dbReference type="RefSeq" id="WP_183343571.1">
    <property type="nucleotide sequence ID" value="NZ_JACHNU010000005.1"/>
</dbReference>
<dbReference type="InterPro" id="IPR029061">
    <property type="entry name" value="THDP-binding"/>
</dbReference>
<dbReference type="Pfam" id="PF00205">
    <property type="entry name" value="TPP_enzyme_M"/>
    <property type="match status" value="1"/>
</dbReference>
<dbReference type="CDD" id="cd07035">
    <property type="entry name" value="TPP_PYR_POX_like"/>
    <property type="match status" value="1"/>
</dbReference>
<dbReference type="Gene3D" id="3.40.50.1220">
    <property type="entry name" value="TPP-binding domain"/>
    <property type="match status" value="1"/>
</dbReference>
<reference evidence="7 8" key="1">
    <citation type="submission" date="2020-08" db="EMBL/GenBank/DDBJ databases">
        <title>Genomic Encyclopedia of Archaeal and Bacterial Type Strains, Phase II (KMG-II): from individual species to whole genera.</title>
        <authorList>
            <person name="Goeker M."/>
        </authorList>
    </citation>
    <scope>NUCLEOTIDE SEQUENCE [LARGE SCALE GENOMIC DNA]</scope>
    <source>
        <strain evidence="7 8">DSM 23288</strain>
    </source>
</reference>
<dbReference type="GO" id="GO:0000287">
    <property type="term" value="F:magnesium ion binding"/>
    <property type="evidence" value="ECO:0007669"/>
    <property type="project" value="InterPro"/>
</dbReference>
<dbReference type="GO" id="GO:0009099">
    <property type="term" value="P:L-valine biosynthetic process"/>
    <property type="evidence" value="ECO:0007669"/>
    <property type="project" value="TreeGrafter"/>
</dbReference>
<dbReference type="GO" id="GO:0050660">
    <property type="term" value="F:flavin adenine dinucleotide binding"/>
    <property type="evidence" value="ECO:0007669"/>
    <property type="project" value="TreeGrafter"/>
</dbReference>
<dbReference type="CDD" id="cd00568">
    <property type="entry name" value="TPP_enzymes"/>
    <property type="match status" value="1"/>
</dbReference>
<evidence type="ECO:0000259" key="5">
    <source>
        <dbReference type="Pfam" id="PF02775"/>
    </source>
</evidence>
<dbReference type="InterPro" id="IPR000399">
    <property type="entry name" value="TPP-bd_CS"/>
</dbReference>
<comment type="caution">
    <text evidence="7">The sequence shown here is derived from an EMBL/GenBank/DDBJ whole genome shotgun (WGS) entry which is preliminary data.</text>
</comment>
<dbReference type="GO" id="GO:0030976">
    <property type="term" value="F:thiamine pyrophosphate binding"/>
    <property type="evidence" value="ECO:0007669"/>
    <property type="project" value="InterPro"/>
</dbReference>
<dbReference type="Pfam" id="PF02775">
    <property type="entry name" value="TPP_enzyme_C"/>
    <property type="match status" value="1"/>
</dbReference>
<dbReference type="GO" id="GO:0003984">
    <property type="term" value="F:acetolactate synthase activity"/>
    <property type="evidence" value="ECO:0007669"/>
    <property type="project" value="UniProtKB-EC"/>
</dbReference>
<dbReference type="InterPro" id="IPR029035">
    <property type="entry name" value="DHS-like_NAD/FAD-binding_dom"/>
</dbReference>
<feature type="domain" description="Thiamine pyrophosphate enzyme central" evidence="4">
    <location>
        <begin position="208"/>
        <end position="341"/>
    </location>
</feature>
<gene>
    <name evidence="7" type="ORF">BDZ31_003448</name>
</gene>
<dbReference type="InterPro" id="IPR012001">
    <property type="entry name" value="Thiamin_PyroP_enz_TPP-bd_dom"/>
</dbReference>
<dbReference type="GO" id="GO:0009097">
    <property type="term" value="P:isoleucine biosynthetic process"/>
    <property type="evidence" value="ECO:0007669"/>
    <property type="project" value="TreeGrafter"/>
</dbReference>
<dbReference type="PANTHER" id="PTHR18968:SF167">
    <property type="entry name" value="ACETOLACTATE SYNTHASE LARGE SUBUNIT ILVB2-RELATED"/>
    <property type="match status" value="1"/>
</dbReference>
<accession>A0A840IFR2</accession>
<evidence type="ECO:0000256" key="1">
    <source>
        <dbReference type="ARBA" id="ARBA00007812"/>
    </source>
</evidence>
<dbReference type="InterPro" id="IPR012000">
    <property type="entry name" value="Thiamin_PyroP_enz_cen_dom"/>
</dbReference>
<dbReference type="GO" id="GO:0005948">
    <property type="term" value="C:acetolactate synthase complex"/>
    <property type="evidence" value="ECO:0007669"/>
    <property type="project" value="TreeGrafter"/>
</dbReference>
<name>A0A840IFR2_9ACTN</name>
<evidence type="ECO:0000313" key="7">
    <source>
        <dbReference type="EMBL" id="MBB4663847.1"/>
    </source>
</evidence>
<evidence type="ECO:0000313" key="8">
    <source>
        <dbReference type="Proteomes" id="UP000585272"/>
    </source>
</evidence>
<keyword evidence="8" id="KW-1185">Reference proteome</keyword>
<proteinExistence type="inferred from homology"/>
<protein>
    <submittedName>
        <fullName evidence="7">Acetolactate synthase-1/2/3 large subunit</fullName>
        <ecNumber evidence="7">2.2.1.6</ecNumber>
    </submittedName>
</protein>
<dbReference type="EMBL" id="JACHNU010000005">
    <property type="protein sequence ID" value="MBB4663847.1"/>
    <property type="molecule type" value="Genomic_DNA"/>
</dbReference>
<dbReference type="Gene3D" id="3.40.50.970">
    <property type="match status" value="2"/>
</dbReference>
<evidence type="ECO:0000256" key="3">
    <source>
        <dbReference type="RuleBase" id="RU362132"/>
    </source>
</evidence>
<dbReference type="SUPFAM" id="SSF52467">
    <property type="entry name" value="DHS-like NAD/FAD-binding domain"/>
    <property type="match status" value="1"/>
</dbReference>
<dbReference type="PROSITE" id="PS00187">
    <property type="entry name" value="TPP_ENZYMES"/>
    <property type="match status" value="1"/>
</dbReference>
<comment type="similarity">
    <text evidence="1 3">Belongs to the TPP enzyme family.</text>
</comment>
<keyword evidence="2 3" id="KW-0786">Thiamine pyrophosphate</keyword>
<dbReference type="FunFam" id="3.40.50.970:FF:000007">
    <property type="entry name" value="Acetolactate synthase"/>
    <property type="match status" value="1"/>
</dbReference>
<sequence length="575" mass="60128">MNGVPLSTKTLTGGELVVETLAALGVEAVFGVPGGQTLAITDAILDRSDMRFVTARHEGAAACMADAVGRMTGRPGVCIATTGPGATNLLTGVGGAFRDSSPVLVLTCNNRLPDLGRDDAQNADHVAIFQSLVKWAKLVSHPNTIVQIVQEAFLKATTGNPGPVLIDFARDVIEAELDPSMLDAVAPTAAMTALERERSAGDPARVRLAAEQLAAAERPVIWLGNGAKLSGAGEAALQLAEQLDAPVITTFNGMGVVPTTHPNVYGALTRMGTELSSRALAGADLLLAVGNSMNAISTGRWSMQLPERILQVDVDAFTVGRYYGPRTTSVLGDARAVLEQLTAATTGAPGDAAAKRKARLAELAAARADWLERTATTATAQPNTVGPDAIMRVVREAVPDETVAVFDAGNPGVWSYLWPIRAVDTYLKPVGFGNMGFAVPAAVGASTVAPETPIVAFVGDGSLGMSLGELETLAREQTNAVIVVMNDSGYGNIRQEQVVHYGDTRTIGVDFGDVDYAAVARACGVDAVRVTDEQALADAVRAAIAKPGPYVVEVVQDPEINAWTYPLFKSYELED</sequence>
<evidence type="ECO:0000256" key="2">
    <source>
        <dbReference type="ARBA" id="ARBA00023052"/>
    </source>
</evidence>
<dbReference type="EC" id="2.2.1.6" evidence="7"/>
<feature type="domain" description="Thiamine pyrophosphate enzyme TPP-binding" evidence="5">
    <location>
        <begin position="407"/>
        <end position="554"/>
    </location>
</feature>
<dbReference type="SUPFAM" id="SSF52518">
    <property type="entry name" value="Thiamin diphosphate-binding fold (THDP-binding)"/>
    <property type="match status" value="2"/>
</dbReference>
<evidence type="ECO:0000259" key="4">
    <source>
        <dbReference type="Pfam" id="PF00205"/>
    </source>
</evidence>
<dbReference type="Pfam" id="PF02776">
    <property type="entry name" value="TPP_enzyme_N"/>
    <property type="match status" value="1"/>
</dbReference>
<dbReference type="InterPro" id="IPR045229">
    <property type="entry name" value="TPP_enz"/>
</dbReference>
<dbReference type="PANTHER" id="PTHR18968">
    <property type="entry name" value="THIAMINE PYROPHOSPHATE ENZYMES"/>
    <property type="match status" value="1"/>
</dbReference>